<evidence type="ECO:0000313" key="9">
    <source>
        <dbReference type="EMBL" id="CAI8034001.1"/>
    </source>
</evidence>
<feature type="transmembrane region" description="Helical" evidence="7">
    <location>
        <begin position="20"/>
        <end position="42"/>
    </location>
</feature>
<evidence type="ECO:0000256" key="6">
    <source>
        <dbReference type="ARBA" id="ARBA00023136"/>
    </source>
</evidence>
<evidence type="ECO:0000256" key="7">
    <source>
        <dbReference type="SAM" id="Phobius"/>
    </source>
</evidence>
<feature type="transmembrane region" description="Helical" evidence="7">
    <location>
        <begin position="148"/>
        <end position="166"/>
    </location>
</feature>
<protein>
    <submittedName>
        <fullName evidence="9">Fused nickel transport protein NikMN</fullName>
    </submittedName>
</protein>
<evidence type="ECO:0000256" key="4">
    <source>
        <dbReference type="ARBA" id="ARBA00022692"/>
    </source>
</evidence>
<feature type="transmembrane region" description="Helical" evidence="7">
    <location>
        <begin position="54"/>
        <end position="77"/>
    </location>
</feature>
<reference evidence="9" key="1">
    <citation type="submission" date="2023-03" db="EMBL/GenBank/DDBJ databases">
        <authorList>
            <person name="Steffen K."/>
            <person name="Cardenas P."/>
        </authorList>
    </citation>
    <scope>NUCLEOTIDE SEQUENCE</scope>
</reference>
<dbReference type="Gene3D" id="1.10.1760.20">
    <property type="match status" value="1"/>
</dbReference>
<feature type="transmembrane region" description="Helical" evidence="7">
    <location>
        <begin position="83"/>
        <end position="112"/>
    </location>
</feature>
<gene>
    <name evidence="9" type="ORF">GBAR_LOCUS19168</name>
</gene>
<dbReference type="Pfam" id="PF13190">
    <property type="entry name" value="PDGLE"/>
    <property type="match status" value="1"/>
</dbReference>
<dbReference type="InterPro" id="IPR002751">
    <property type="entry name" value="CbiM/NikMN"/>
</dbReference>
<evidence type="ECO:0000313" key="10">
    <source>
        <dbReference type="Proteomes" id="UP001174909"/>
    </source>
</evidence>
<name>A0AA35WZ59_GEOBA</name>
<keyword evidence="3" id="KW-1003">Cell membrane</keyword>
<proteinExistence type="predicted"/>
<dbReference type="Proteomes" id="UP001174909">
    <property type="component" value="Unassembled WGS sequence"/>
</dbReference>
<dbReference type="PANTHER" id="PTHR34229">
    <property type="entry name" value="METAL TRANSPORT PROTEIN HI_1621-RELATED"/>
    <property type="match status" value="1"/>
</dbReference>
<keyword evidence="4 7" id="KW-0812">Transmembrane</keyword>
<accession>A0AA35WZ59</accession>
<comment type="subcellular location">
    <subcellularLocation>
        <location evidence="1">Cell membrane</location>
        <topology evidence="1">Multi-pass membrane protein</topology>
    </subcellularLocation>
</comment>
<sequence length="246" mass="25642">MTAVVGLQALLFQDGGLVVLGINLLNMSIMSVLAGYGAYWVFRKLGTSFKHLMIGGFIAAWVSVVIAAASTALMLGMSGTTPLALALPAMVGVHMLIGIGEGLITVFALSFIRTARPALLQAPADTSASGMPAAQTIAPAVKSMGLRWWVLGYVIAVAVTLLAPLASGSPDGLERVAGDYGFIERAQDAPYALIADYVVPGIQNETLATILAGVIGVTVVYVLVAGGIYGLFTLCRHRRRESLAHE</sequence>
<keyword evidence="2" id="KW-0813">Transport</keyword>
<dbReference type="PANTHER" id="PTHR34229:SF1">
    <property type="entry name" value="METAL TRANSPORT PROTEIN HI_1621-RELATED"/>
    <property type="match status" value="1"/>
</dbReference>
<dbReference type="Pfam" id="PF01891">
    <property type="entry name" value="CbiM"/>
    <property type="match status" value="1"/>
</dbReference>
<evidence type="ECO:0000256" key="3">
    <source>
        <dbReference type="ARBA" id="ARBA00022475"/>
    </source>
</evidence>
<dbReference type="GO" id="GO:0005886">
    <property type="term" value="C:plasma membrane"/>
    <property type="evidence" value="ECO:0007669"/>
    <property type="project" value="UniProtKB-SubCell"/>
</dbReference>
<keyword evidence="5 7" id="KW-1133">Transmembrane helix</keyword>
<keyword evidence="10" id="KW-1185">Reference proteome</keyword>
<evidence type="ECO:0000256" key="1">
    <source>
        <dbReference type="ARBA" id="ARBA00004651"/>
    </source>
</evidence>
<dbReference type="GO" id="GO:0000041">
    <property type="term" value="P:transition metal ion transport"/>
    <property type="evidence" value="ECO:0007669"/>
    <property type="project" value="InterPro"/>
</dbReference>
<dbReference type="EMBL" id="CASHTH010002708">
    <property type="protein sequence ID" value="CAI8034001.1"/>
    <property type="molecule type" value="Genomic_DNA"/>
</dbReference>
<organism evidence="9 10">
    <name type="scientific">Geodia barretti</name>
    <name type="common">Barrett's horny sponge</name>
    <dbReference type="NCBI Taxonomy" id="519541"/>
    <lineage>
        <taxon>Eukaryota</taxon>
        <taxon>Metazoa</taxon>
        <taxon>Porifera</taxon>
        <taxon>Demospongiae</taxon>
        <taxon>Heteroscleromorpha</taxon>
        <taxon>Tetractinellida</taxon>
        <taxon>Astrophorina</taxon>
        <taxon>Geodiidae</taxon>
        <taxon>Geodia</taxon>
    </lineage>
</organism>
<evidence type="ECO:0000259" key="8">
    <source>
        <dbReference type="Pfam" id="PF13190"/>
    </source>
</evidence>
<evidence type="ECO:0000256" key="2">
    <source>
        <dbReference type="ARBA" id="ARBA00022448"/>
    </source>
</evidence>
<dbReference type="AlphaFoldDB" id="A0AA35WZ59"/>
<keyword evidence="6 7" id="KW-0472">Membrane</keyword>
<feature type="transmembrane region" description="Helical" evidence="7">
    <location>
        <begin position="207"/>
        <end position="232"/>
    </location>
</feature>
<comment type="caution">
    <text evidence="9">The sequence shown here is derived from an EMBL/GenBank/DDBJ whole genome shotgun (WGS) entry which is preliminary data.</text>
</comment>
<evidence type="ECO:0000256" key="5">
    <source>
        <dbReference type="ARBA" id="ARBA00022989"/>
    </source>
</evidence>
<dbReference type="InterPro" id="IPR025937">
    <property type="entry name" value="PDGLE_dom"/>
</dbReference>
<feature type="domain" description="PDGLE" evidence="8">
    <location>
        <begin position="147"/>
        <end position="228"/>
    </location>
</feature>